<accession>A0A5C8LX83</accession>
<organism evidence="1 2">
    <name type="scientific">Rheinheimera tangshanensis</name>
    <dbReference type="NCBI Taxonomy" id="400153"/>
    <lineage>
        <taxon>Bacteria</taxon>
        <taxon>Pseudomonadati</taxon>
        <taxon>Pseudomonadota</taxon>
        <taxon>Gammaproteobacteria</taxon>
        <taxon>Chromatiales</taxon>
        <taxon>Chromatiaceae</taxon>
        <taxon>Rheinheimera</taxon>
    </lineage>
</organism>
<dbReference type="AlphaFoldDB" id="A0A5C8LX83"/>
<dbReference type="OrthoDB" id="5772788at2"/>
<comment type="caution">
    <text evidence="1">The sequence shown here is derived from an EMBL/GenBank/DDBJ whole genome shotgun (WGS) entry which is preliminary data.</text>
</comment>
<proteinExistence type="predicted"/>
<dbReference type="RefSeq" id="WP_147904533.1">
    <property type="nucleotide sequence ID" value="NZ_BAAAGC010000009.1"/>
</dbReference>
<gene>
    <name evidence="1" type="ORF">FU839_11910</name>
</gene>
<dbReference type="Proteomes" id="UP000321814">
    <property type="component" value="Unassembled WGS sequence"/>
</dbReference>
<keyword evidence="2" id="KW-1185">Reference proteome</keyword>
<evidence type="ECO:0000313" key="1">
    <source>
        <dbReference type="EMBL" id="TXK80232.1"/>
    </source>
</evidence>
<name>A0A5C8LX83_9GAMM</name>
<dbReference type="EMBL" id="VRLR01000007">
    <property type="protein sequence ID" value="TXK80232.1"/>
    <property type="molecule type" value="Genomic_DNA"/>
</dbReference>
<reference evidence="1 2" key="1">
    <citation type="submission" date="2019-08" db="EMBL/GenBank/DDBJ databases">
        <title>Draft genome analysis of Rheinheimera tangshanensis isolated from the roots of fresh rice plants (Oryza sativa).</title>
        <authorList>
            <person name="Yu Q."/>
            <person name="Qi Y."/>
            <person name="Zhang H."/>
            <person name="Pu J."/>
        </authorList>
    </citation>
    <scope>NUCLEOTIDE SEQUENCE [LARGE SCALE GENOMIC DNA]</scope>
    <source>
        <strain evidence="1 2">JA3-B52</strain>
    </source>
</reference>
<protein>
    <submittedName>
        <fullName evidence="1">Uncharacterized protein</fullName>
    </submittedName>
</protein>
<sequence>MMKVMVAALMVLCGWFMYQYALAPVYVTFSNEQQGRSASETTLYFWASDRDRDFFQVGQTYELSAEQQKTQLILFSVAHAEVKPEALKLGFRFVQSEAFMPEHEKYQVILLP</sequence>
<evidence type="ECO:0000313" key="2">
    <source>
        <dbReference type="Proteomes" id="UP000321814"/>
    </source>
</evidence>